<accession>A0A1C2IL42</accession>
<reference evidence="2 3" key="1">
    <citation type="journal article" date="2016" name="Int. J. Mol. Sci.">
        <title>Comparative genomics of the extreme acidophile Acidithiobacillus thiooxidans reveals intraspecific divergence and niche adaptation.</title>
        <authorList>
            <person name="Zhang X."/>
            <person name="Feng X."/>
            <person name="Tao J."/>
            <person name="Ma L."/>
            <person name="Xiao Y."/>
            <person name="Liang Y."/>
            <person name="Liu X."/>
            <person name="Yin H."/>
        </authorList>
    </citation>
    <scope>NUCLEOTIDE SEQUENCE [LARGE SCALE GENOMIC DNA]</scope>
    <source>
        <strain evidence="2 3">A02</strain>
    </source>
</reference>
<proteinExistence type="predicted"/>
<evidence type="ECO:0000313" key="3">
    <source>
        <dbReference type="Proteomes" id="UP000094893"/>
    </source>
</evidence>
<dbReference type="Gene3D" id="1.10.260.40">
    <property type="entry name" value="lambda repressor-like DNA-binding domains"/>
    <property type="match status" value="1"/>
</dbReference>
<feature type="domain" description="HTH cro/C1-type" evidence="1">
    <location>
        <begin position="35"/>
        <end position="88"/>
    </location>
</feature>
<name>A0A1C2IL42_ACITH</name>
<dbReference type="SUPFAM" id="SSF47413">
    <property type="entry name" value="lambda repressor-like DNA-binding domains"/>
    <property type="match status" value="1"/>
</dbReference>
<gene>
    <name evidence="2" type="ORF">A6P07_01870</name>
</gene>
<dbReference type="AlphaFoldDB" id="A0A1C2IL42"/>
<dbReference type="Pfam" id="PF13560">
    <property type="entry name" value="HTH_31"/>
    <property type="match status" value="1"/>
</dbReference>
<dbReference type="EMBL" id="LWSA01000021">
    <property type="protein sequence ID" value="OCX76697.1"/>
    <property type="molecule type" value="Genomic_DNA"/>
</dbReference>
<dbReference type="SMART" id="SM00530">
    <property type="entry name" value="HTH_XRE"/>
    <property type="match status" value="1"/>
</dbReference>
<sequence>MIIMDTVPNKMSITEPVHGPSRRAESSLRSLAERLKRARKRRGWSQIEMARLLQVSIVTYRKMEKADPGTAIGTWVAVLSLLGMLGDLDNLLLYDRDYQGAALEQSLRNRRRSRGASPSDLADRL</sequence>
<dbReference type="PROSITE" id="PS50943">
    <property type="entry name" value="HTH_CROC1"/>
    <property type="match status" value="1"/>
</dbReference>
<dbReference type="InterPro" id="IPR010982">
    <property type="entry name" value="Lambda_DNA-bd_dom_sf"/>
</dbReference>
<evidence type="ECO:0000313" key="2">
    <source>
        <dbReference type="EMBL" id="OCX76697.1"/>
    </source>
</evidence>
<organism evidence="2 3">
    <name type="scientific">Acidithiobacillus thiooxidans</name>
    <name type="common">Thiobacillus thiooxidans</name>
    <dbReference type="NCBI Taxonomy" id="930"/>
    <lineage>
        <taxon>Bacteria</taxon>
        <taxon>Pseudomonadati</taxon>
        <taxon>Pseudomonadota</taxon>
        <taxon>Acidithiobacillia</taxon>
        <taxon>Acidithiobacillales</taxon>
        <taxon>Acidithiobacillaceae</taxon>
        <taxon>Acidithiobacillus</taxon>
    </lineage>
</organism>
<dbReference type="InterPro" id="IPR001387">
    <property type="entry name" value="Cro/C1-type_HTH"/>
</dbReference>
<comment type="caution">
    <text evidence="2">The sequence shown here is derived from an EMBL/GenBank/DDBJ whole genome shotgun (WGS) entry which is preliminary data.</text>
</comment>
<dbReference type="CDD" id="cd00093">
    <property type="entry name" value="HTH_XRE"/>
    <property type="match status" value="1"/>
</dbReference>
<dbReference type="GO" id="GO:0003677">
    <property type="term" value="F:DNA binding"/>
    <property type="evidence" value="ECO:0007669"/>
    <property type="project" value="InterPro"/>
</dbReference>
<evidence type="ECO:0000259" key="1">
    <source>
        <dbReference type="PROSITE" id="PS50943"/>
    </source>
</evidence>
<protein>
    <recommendedName>
        <fullName evidence="1">HTH cro/C1-type domain-containing protein</fullName>
    </recommendedName>
</protein>
<dbReference type="Proteomes" id="UP000094893">
    <property type="component" value="Unassembled WGS sequence"/>
</dbReference>